<feature type="transmembrane region" description="Helical" evidence="1">
    <location>
        <begin position="20"/>
        <end position="41"/>
    </location>
</feature>
<feature type="non-terminal residue" evidence="2">
    <location>
        <position position="1"/>
    </location>
</feature>
<gene>
    <name evidence="2" type="ORF">PMAYCL1PPCAC_28955</name>
</gene>
<dbReference type="AlphaFoldDB" id="A0AAN5D9W8"/>
<name>A0AAN5D9W8_9BILA</name>
<keyword evidence="3" id="KW-1185">Reference proteome</keyword>
<reference evidence="3" key="1">
    <citation type="submission" date="2022-10" db="EMBL/GenBank/DDBJ databases">
        <title>Genome assembly of Pristionchus species.</title>
        <authorList>
            <person name="Yoshida K."/>
            <person name="Sommer R.J."/>
        </authorList>
    </citation>
    <scope>NUCLEOTIDE SEQUENCE [LARGE SCALE GENOMIC DNA]</scope>
    <source>
        <strain evidence="3">RS5460</strain>
    </source>
</reference>
<keyword evidence="1" id="KW-1133">Transmembrane helix</keyword>
<evidence type="ECO:0000256" key="1">
    <source>
        <dbReference type="SAM" id="Phobius"/>
    </source>
</evidence>
<evidence type="ECO:0000313" key="3">
    <source>
        <dbReference type="Proteomes" id="UP001328107"/>
    </source>
</evidence>
<dbReference type="Proteomes" id="UP001328107">
    <property type="component" value="Unassembled WGS sequence"/>
</dbReference>
<sequence>LSTPPSLIHPCPLLSFLTGVSSMKMSVLILFSFFVFSLLIFPSSSYPTFVNQNEEPDRLCGTEFLSKSSNVLKTLERHGLKAICEGLSGPKANWYRVKIDSNEKFIDFCCKVGCGTIHHIDFICFFS</sequence>
<evidence type="ECO:0000313" key="2">
    <source>
        <dbReference type="EMBL" id="GMR58760.1"/>
    </source>
</evidence>
<proteinExistence type="predicted"/>
<dbReference type="EMBL" id="BTRK01000006">
    <property type="protein sequence ID" value="GMR58760.1"/>
    <property type="molecule type" value="Genomic_DNA"/>
</dbReference>
<accession>A0AAN5D9W8</accession>
<comment type="caution">
    <text evidence="2">The sequence shown here is derived from an EMBL/GenBank/DDBJ whole genome shotgun (WGS) entry which is preliminary data.</text>
</comment>
<keyword evidence="1" id="KW-0812">Transmembrane</keyword>
<organism evidence="2 3">
    <name type="scientific">Pristionchus mayeri</name>
    <dbReference type="NCBI Taxonomy" id="1317129"/>
    <lineage>
        <taxon>Eukaryota</taxon>
        <taxon>Metazoa</taxon>
        <taxon>Ecdysozoa</taxon>
        <taxon>Nematoda</taxon>
        <taxon>Chromadorea</taxon>
        <taxon>Rhabditida</taxon>
        <taxon>Rhabditina</taxon>
        <taxon>Diplogasteromorpha</taxon>
        <taxon>Diplogasteroidea</taxon>
        <taxon>Neodiplogasteridae</taxon>
        <taxon>Pristionchus</taxon>
    </lineage>
</organism>
<protein>
    <submittedName>
        <fullName evidence="2">Uncharacterized protein</fullName>
    </submittedName>
</protein>
<keyword evidence="1" id="KW-0472">Membrane</keyword>